<name>A0A914CGZ0_9BILA</name>
<evidence type="ECO:0000313" key="1">
    <source>
        <dbReference type="Proteomes" id="UP000887540"/>
    </source>
</evidence>
<dbReference type="InterPro" id="IPR011009">
    <property type="entry name" value="Kinase-like_dom_sf"/>
</dbReference>
<dbReference type="AlphaFoldDB" id="A0A914CGZ0"/>
<dbReference type="WBParaSite" id="ACRNAN_scaffold10765.g11777.t1">
    <property type="protein sequence ID" value="ACRNAN_scaffold10765.g11777.t1"/>
    <property type="gene ID" value="ACRNAN_scaffold10765.g11777"/>
</dbReference>
<dbReference type="SUPFAM" id="SSF56112">
    <property type="entry name" value="Protein kinase-like (PK-like)"/>
    <property type="match status" value="1"/>
</dbReference>
<evidence type="ECO:0000313" key="2">
    <source>
        <dbReference type="WBParaSite" id="ACRNAN_scaffold10765.g11777.t1"/>
    </source>
</evidence>
<reference evidence="2" key="1">
    <citation type="submission" date="2022-11" db="UniProtKB">
        <authorList>
            <consortium name="WormBaseParasite"/>
        </authorList>
    </citation>
    <scope>IDENTIFICATION</scope>
</reference>
<keyword evidence="1" id="KW-1185">Reference proteome</keyword>
<protein>
    <submittedName>
        <fullName evidence="2">Protein kinase domain-containing protein</fullName>
    </submittedName>
</protein>
<dbReference type="Gene3D" id="3.30.200.20">
    <property type="entry name" value="Phosphorylase Kinase, domain 1"/>
    <property type="match status" value="1"/>
</dbReference>
<sequence>MGKQLVRLPPGTRIDNFSVGRVVGEGGFGAVYEVTSLDGRVSIKTGSKNAETPAPPNA</sequence>
<proteinExistence type="predicted"/>
<accession>A0A914CGZ0</accession>
<organism evidence="1 2">
    <name type="scientific">Acrobeloides nanus</name>
    <dbReference type="NCBI Taxonomy" id="290746"/>
    <lineage>
        <taxon>Eukaryota</taxon>
        <taxon>Metazoa</taxon>
        <taxon>Ecdysozoa</taxon>
        <taxon>Nematoda</taxon>
        <taxon>Chromadorea</taxon>
        <taxon>Rhabditida</taxon>
        <taxon>Tylenchina</taxon>
        <taxon>Cephalobomorpha</taxon>
        <taxon>Cephaloboidea</taxon>
        <taxon>Cephalobidae</taxon>
        <taxon>Acrobeloides</taxon>
    </lineage>
</organism>
<dbReference type="Proteomes" id="UP000887540">
    <property type="component" value="Unplaced"/>
</dbReference>